<dbReference type="GO" id="GO:0016020">
    <property type="term" value="C:membrane"/>
    <property type="evidence" value="ECO:0007669"/>
    <property type="project" value="UniProtKB-SubCell"/>
</dbReference>
<evidence type="ECO:0000256" key="3">
    <source>
        <dbReference type="ARBA" id="ARBA00022989"/>
    </source>
</evidence>
<feature type="transmembrane region" description="Helical" evidence="5">
    <location>
        <begin position="153"/>
        <end position="176"/>
    </location>
</feature>
<evidence type="ECO:0000256" key="2">
    <source>
        <dbReference type="ARBA" id="ARBA00022692"/>
    </source>
</evidence>
<protein>
    <submittedName>
        <fullName evidence="9">WGS project CCBQ000000000 data, contig 00102</fullName>
    </submittedName>
</protein>
<proteinExistence type="predicted"/>
<dbReference type="OrthoDB" id="264392at2759"/>
<dbReference type="Pfam" id="PF12537">
    <property type="entry name" value="GPHR_N"/>
    <property type="match status" value="1"/>
</dbReference>
<evidence type="ECO:0000256" key="6">
    <source>
        <dbReference type="SAM" id="SignalP"/>
    </source>
</evidence>
<dbReference type="InterPro" id="IPR015672">
    <property type="entry name" value="GPHR/GTG"/>
</dbReference>
<evidence type="ECO:0000256" key="4">
    <source>
        <dbReference type="ARBA" id="ARBA00023136"/>
    </source>
</evidence>
<evidence type="ECO:0000313" key="9">
    <source>
        <dbReference type="EMBL" id="CDO93861.1"/>
    </source>
</evidence>
<feature type="transmembrane region" description="Helical" evidence="5">
    <location>
        <begin position="354"/>
        <end position="371"/>
    </location>
</feature>
<feature type="transmembrane region" description="Helical" evidence="5">
    <location>
        <begin position="383"/>
        <end position="407"/>
    </location>
</feature>
<keyword evidence="3 5" id="KW-1133">Transmembrane helix</keyword>
<feature type="transmembrane region" description="Helical" evidence="5">
    <location>
        <begin position="79"/>
        <end position="99"/>
    </location>
</feature>
<name>A0A0A8L6W1_9SACH</name>
<evidence type="ECO:0000313" key="10">
    <source>
        <dbReference type="Proteomes" id="UP000031516"/>
    </source>
</evidence>
<accession>A0A0A8L6W1</accession>
<evidence type="ECO:0000256" key="1">
    <source>
        <dbReference type="ARBA" id="ARBA00004141"/>
    </source>
</evidence>
<dbReference type="EMBL" id="CCBQ010000027">
    <property type="protein sequence ID" value="CDO93861.1"/>
    <property type="molecule type" value="Genomic_DNA"/>
</dbReference>
<feature type="signal peptide" evidence="6">
    <location>
        <begin position="1"/>
        <end position="20"/>
    </location>
</feature>
<comment type="caution">
    <text evidence="9">The sequence shown here is derived from an EMBL/GenBank/DDBJ whole genome shotgun (WGS) entry which is preliminary data.</text>
</comment>
<keyword evidence="6" id="KW-0732">Signal</keyword>
<evidence type="ECO:0000259" key="7">
    <source>
        <dbReference type="Pfam" id="PF12430"/>
    </source>
</evidence>
<sequence>MFTSLVILLTFCLVFDRSYHVLWFKIQKLFDILPSSSLTIEEIGSADIISLSGSNDSLLHKFYSEYSLSSKRIYKSVRILFSITFAAYVVAIEIVLWQIKAADSGEDGNFVTTVMWPSLLGLFFVSLIIVQPFLMLLFLLNKFFEDRVSMRKLAPAAIAISFTWLTLMYFLTVGPFGYTHNLLTKVSVIGVCVMGILSGLASVSTPYYAFQCFKNRNRRDMKHATHNKVETLWFKTSAIRDRIREYEECVEKSISLLKTLSTSSNQADISTAIKLKEGIAWYQLEIVKLNGTLQESKNVRLLKQLFQLIFLVYCFYKLTHVWFVAVPKLIIHSYKFPSDSSYEFFDNQTNEKDPLAITIANTLNFLILRLAHQNDLDSLIKQISLTLSVSLFACSISTVTTTISYLLTLLPIKLQILALSAMQSSSRSLELPKSRKDLYDAKKPPSIIKNLAVCELTGIYILSTILMIRSNLPTDVSSKVNQLLGERFTIPNVVIDVWSDKTFAFSSLLTIIGIKVAERTLHKQFS</sequence>
<keyword evidence="10" id="KW-1185">Reference proteome</keyword>
<evidence type="ECO:0000259" key="8">
    <source>
        <dbReference type="Pfam" id="PF12537"/>
    </source>
</evidence>
<gene>
    <name evidence="9" type="ORF">KLDO_g2149</name>
</gene>
<dbReference type="InterPro" id="IPR022535">
    <property type="entry name" value="Golgi_pH-regulator_cons_dom"/>
</dbReference>
<reference evidence="9 10" key="1">
    <citation type="submission" date="2014-03" db="EMBL/GenBank/DDBJ databases">
        <title>The genome of Kluyveromyces dobzhanskii.</title>
        <authorList>
            <person name="Nystedt B."/>
            <person name="Astrom S."/>
        </authorList>
    </citation>
    <scope>NUCLEOTIDE SEQUENCE [LARGE SCALE GENOMIC DNA]</scope>
    <source>
        <strain evidence="9 10">CBS 2104</strain>
    </source>
</reference>
<keyword evidence="2 5" id="KW-0812">Transmembrane</keyword>
<dbReference type="PANTHER" id="PTHR15948:SF0">
    <property type="entry name" value="GOLGI PH REGULATOR A-RELATED"/>
    <property type="match status" value="1"/>
</dbReference>
<dbReference type="Proteomes" id="UP000031516">
    <property type="component" value="Unassembled WGS sequence"/>
</dbReference>
<feature type="transmembrane region" description="Helical" evidence="5">
    <location>
        <begin position="305"/>
        <end position="334"/>
    </location>
</feature>
<feature type="transmembrane region" description="Helical" evidence="5">
    <location>
        <begin position="188"/>
        <end position="210"/>
    </location>
</feature>
<dbReference type="AlphaFoldDB" id="A0A0A8L6W1"/>
<feature type="domain" description="Abscisic acid G-protein coupled receptor-like" evidence="7">
    <location>
        <begin position="295"/>
        <end position="519"/>
    </location>
</feature>
<feature type="domain" description="Golgi pH regulator conserved" evidence="8">
    <location>
        <begin position="176"/>
        <end position="246"/>
    </location>
</feature>
<keyword evidence="4 5" id="KW-0472">Membrane</keyword>
<organism evidence="9 10">
    <name type="scientific">Kluyveromyces dobzhanskii CBS 2104</name>
    <dbReference type="NCBI Taxonomy" id="1427455"/>
    <lineage>
        <taxon>Eukaryota</taxon>
        <taxon>Fungi</taxon>
        <taxon>Dikarya</taxon>
        <taxon>Ascomycota</taxon>
        <taxon>Saccharomycotina</taxon>
        <taxon>Saccharomycetes</taxon>
        <taxon>Saccharomycetales</taxon>
        <taxon>Saccharomycetaceae</taxon>
        <taxon>Kluyveromyces</taxon>
    </lineage>
</organism>
<dbReference type="InterPro" id="IPR025969">
    <property type="entry name" value="ABA_GPCR_dom"/>
</dbReference>
<evidence type="ECO:0000256" key="5">
    <source>
        <dbReference type="SAM" id="Phobius"/>
    </source>
</evidence>
<dbReference type="PANTHER" id="PTHR15948">
    <property type="entry name" value="G-PROTEIN COUPLED RECEPTOR 89-RELATED"/>
    <property type="match status" value="1"/>
</dbReference>
<feature type="chain" id="PRO_5002039280" evidence="6">
    <location>
        <begin position="21"/>
        <end position="526"/>
    </location>
</feature>
<dbReference type="Pfam" id="PF12430">
    <property type="entry name" value="ABA_GPCR"/>
    <property type="match status" value="1"/>
</dbReference>
<feature type="transmembrane region" description="Helical" evidence="5">
    <location>
        <begin position="119"/>
        <end position="141"/>
    </location>
</feature>
<comment type="subcellular location">
    <subcellularLocation>
        <location evidence="1">Membrane</location>
        <topology evidence="1">Multi-pass membrane protein</topology>
    </subcellularLocation>
</comment>